<name>A0A9P9IGU1_9PLEO</name>
<accession>A0A9P9IGU1</accession>
<dbReference type="InterPro" id="IPR011333">
    <property type="entry name" value="SKP1/BTB/POZ_sf"/>
</dbReference>
<reference evidence="2" key="1">
    <citation type="journal article" date="2021" name="Nat. Commun.">
        <title>Genetic determinants of endophytism in the Arabidopsis root mycobiome.</title>
        <authorList>
            <person name="Mesny F."/>
            <person name="Miyauchi S."/>
            <person name="Thiergart T."/>
            <person name="Pickel B."/>
            <person name="Atanasova L."/>
            <person name="Karlsson M."/>
            <person name="Huettel B."/>
            <person name="Barry K.W."/>
            <person name="Haridas S."/>
            <person name="Chen C."/>
            <person name="Bauer D."/>
            <person name="Andreopoulos W."/>
            <person name="Pangilinan J."/>
            <person name="LaButti K."/>
            <person name="Riley R."/>
            <person name="Lipzen A."/>
            <person name="Clum A."/>
            <person name="Drula E."/>
            <person name="Henrissat B."/>
            <person name="Kohler A."/>
            <person name="Grigoriev I.V."/>
            <person name="Martin F.M."/>
            <person name="Hacquard S."/>
        </authorList>
    </citation>
    <scope>NUCLEOTIDE SEQUENCE</scope>
    <source>
        <strain evidence="2">MPI-CAGE-CH-0243</strain>
    </source>
</reference>
<proteinExistence type="predicted"/>
<evidence type="ECO:0000313" key="2">
    <source>
        <dbReference type="EMBL" id="KAH7119537.1"/>
    </source>
</evidence>
<protein>
    <recommendedName>
        <fullName evidence="1">BTB domain-containing protein</fullName>
    </recommendedName>
</protein>
<dbReference type="AlphaFoldDB" id="A0A9P9IGU1"/>
<dbReference type="PROSITE" id="PS50097">
    <property type="entry name" value="BTB"/>
    <property type="match status" value="1"/>
</dbReference>
<dbReference type="SUPFAM" id="SSF54695">
    <property type="entry name" value="POZ domain"/>
    <property type="match status" value="1"/>
</dbReference>
<dbReference type="PANTHER" id="PTHR47843:SF5">
    <property type="entry name" value="BTB_POZ DOMAIN PROTEIN"/>
    <property type="match status" value="1"/>
</dbReference>
<gene>
    <name evidence="2" type="ORF">B0J11DRAFT_590431</name>
</gene>
<dbReference type="CDD" id="cd18186">
    <property type="entry name" value="BTB_POZ_ZBTB_KLHL-like"/>
    <property type="match status" value="1"/>
</dbReference>
<sequence length="140" mass="15824">MFSSRTRPASAFGSFGTAPAVGMPSAVPKVETHSEKYMQSIARMFNDVKYSDTTVCIYEVELPVQKSVICTQSEYFDKAFKERFIEGNSGRISFKEDSGAAYWRVFEYLYTGDYSEEMSTNKFEGKLAAMPCTLVKLKSY</sequence>
<comment type="caution">
    <text evidence="2">The sequence shown here is derived from an EMBL/GenBank/DDBJ whole genome shotgun (WGS) entry which is preliminary data.</text>
</comment>
<evidence type="ECO:0000259" key="1">
    <source>
        <dbReference type="PROSITE" id="PS50097"/>
    </source>
</evidence>
<organism evidence="2 3">
    <name type="scientific">Dendryphion nanum</name>
    <dbReference type="NCBI Taxonomy" id="256645"/>
    <lineage>
        <taxon>Eukaryota</taxon>
        <taxon>Fungi</taxon>
        <taxon>Dikarya</taxon>
        <taxon>Ascomycota</taxon>
        <taxon>Pezizomycotina</taxon>
        <taxon>Dothideomycetes</taxon>
        <taxon>Pleosporomycetidae</taxon>
        <taxon>Pleosporales</taxon>
        <taxon>Torulaceae</taxon>
        <taxon>Dendryphion</taxon>
    </lineage>
</organism>
<evidence type="ECO:0000313" key="3">
    <source>
        <dbReference type="Proteomes" id="UP000700596"/>
    </source>
</evidence>
<dbReference type="Gene3D" id="3.30.710.10">
    <property type="entry name" value="Potassium Channel Kv1.1, Chain A"/>
    <property type="match status" value="1"/>
</dbReference>
<feature type="domain" description="BTB" evidence="1">
    <location>
        <begin position="51"/>
        <end position="118"/>
    </location>
</feature>
<dbReference type="EMBL" id="JAGMWT010000011">
    <property type="protein sequence ID" value="KAH7119537.1"/>
    <property type="molecule type" value="Genomic_DNA"/>
</dbReference>
<keyword evidence="3" id="KW-1185">Reference proteome</keyword>
<dbReference type="InterPro" id="IPR000210">
    <property type="entry name" value="BTB/POZ_dom"/>
</dbReference>
<dbReference type="Proteomes" id="UP000700596">
    <property type="component" value="Unassembled WGS sequence"/>
</dbReference>
<dbReference type="Pfam" id="PF00651">
    <property type="entry name" value="BTB"/>
    <property type="match status" value="1"/>
</dbReference>
<dbReference type="OrthoDB" id="6359816at2759"/>
<dbReference type="PANTHER" id="PTHR47843">
    <property type="entry name" value="BTB DOMAIN-CONTAINING PROTEIN-RELATED"/>
    <property type="match status" value="1"/>
</dbReference>